<keyword evidence="2" id="KW-0012">Acyltransferase</keyword>
<feature type="domain" description="AB hydrolase-1" evidence="4">
    <location>
        <begin position="56"/>
        <end position="354"/>
    </location>
</feature>
<dbReference type="EMBL" id="FQVU01000001">
    <property type="protein sequence ID" value="SHF65280.1"/>
    <property type="molecule type" value="Genomic_DNA"/>
</dbReference>
<comment type="subcellular location">
    <subcellularLocation>
        <location evidence="2">Cytoplasm</location>
    </subcellularLocation>
</comment>
<dbReference type="GO" id="GO:0005737">
    <property type="term" value="C:cytoplasm"/>
    <property type="evidence" value="ECO:0007669"/>
    <property type="project" value="UniProtKB-SubCell"/>
</dbReference>
<keyword evidence="2" id="KW-0486">Methionine biosynthesis</keyword>
<evidence type="ECO:0000313" key="6">
    <source>
        <dbReference type="Proteomes" id="UP000186132"/>
    </source>
</evidence>
<gene>
    <name evidence="2" type="primary">metXA</name>
    <name evidence="5" type="ORF">SAMN05443575_0549</name>
</gene>
<dbReference type="SUPFAM" id="SSF53474">
    <property type="entry name" value="alpha/beta-Hydrolases"/>
    <property type="match status" value="1"/>
</dbReference>
<comment type="function">
    <text evidence="2">Transfers an acetyl group from acetyl-CoA to L-homoserine, forming acetyl-L-homoserine.</text>
</comment>
<evidence type="ECO:0000259" key="4">
    <source>
        <dbReference type="Pfam" id="PF00561"/>
    </source>
</evidence>
<comment type="pathway">
    <text evidence="2">Amino-acid biosynthesis; L-methionine biosynthesis via de novo pathway; O-acetyl-L-homoserine from L-homoserine: step 1/1.</text>
</comment>
<feature type="binding site" evidence="2">
    <location>
        <position position="349"/>
    </location>
    <ligand>
        <name>substrate</name>
    </ligand>
</feature>
<feature type="active site" evidence="2 3">
    <location>
        <position position="348"/>
    </location>
</feature>
<keyword evidence="1 2" id="KW-0808">Transferase</keyword>
<dbReference type="NCBIfam" id="NF001209">
    <property type="entry name" value="PRK00175.1"/>
    <property type="match status" value="1"/>
</dbReference>
<accession>A0A1M5DEB1</accession>
<dbReference type="Pfam" id="PF00561">
    <property type="entry name" value="Abhydrolase_1"/>
    <property type="match status" value="1"/>
</dbReference>
<dbReference type="PANTHER" id="PTHR32268">
    <property type="entry name" value="HOMOSERINE O-ACETYLTRANSFERASE"/>
    <property type="match status" value="1"/>
</dbReference>
<dbReference type="InterPro" id="IPR029058">
    <property type="entry name" value="AB_hydrolase_fold"/>
</dbReference>
<dbReference type="InterPro" id="IPR008220">
    <property type="entry name" value="HAT_MetX-like"/>
</dbReference>
<dbReference type="Proteomes" id="UP000186132">
    <property type="component" value="Unassembled WGS sequence"/>
</dbReference>
<dbReference type="OrthoDB" id="9800754at2"/>
<dbReference type="PANTHER" id="PTHR32268:SF11">
    <property type="entry name" value="HOMOSERINE O-ACETYLTRANSFERASE"/>
    <property type="match status" value="1"/>
</dbReference>
<organism evidence="5 6">
    <name type="scientific">Jatrophihabitans endophyticus</name>
    <dbReference type="NCBI Taxonomy" id="1206085"/>
    <lineage>
        <taxon>Bacteria</taxon>
        <taxon>Bacillati</taxon>
        <taxon>Actinomycetota</taxon>
        <taxon>Actinomycetes</taxon>
        <taxon>Jatrophihabitantales</taxon>
        <taxon>Jatrophihabitantaceae</taxon>
        <taxon>Jatrophihabitans</taxon>
    </lineage>
</organism>
<dbReference type="EC" id="2.3.1.31" evidence="2"/>
<dbReference type="Gene3D" id="1.10.1740.110">
    <property type="match status" value="1"/>
</dbReference>
<dbReference type="NCBIfam" id="TIGR01392">
    <property type="entry name" value="homoserO_Ac_trn"/>
    <property type="match status" value="1"/>
</dbReference>
<dbReference type="InterPro" id="IPR000073">
    <property type="entry name" value="AB_hydrolase_1"/>
</dbReference>
<dbReference type="HAMAP" id="MF_00296">
    <property type="entry name" value="MetX_acyltransf"/>
    <property type="match status" value="1"/>
</dbReference>
<reference evidence="5 6" key="1">
    <citation type="submission" date="2016-11" db="EMBL/GenBank/DDBJ databases">
        <authorList>
            <person name="Jaros S."/>
            <person name="Januszkiewicz K."/>
            <person name="Wedrychowicz H."/>
        </authorList>
    </citation>
    <scope>NUCLEOTIDE SEQUENCE [LARGE SCALE GENOMIC DNA]</scope>
    <source>
        <strain evidence="5 6">DSM 45627</strain>
    </source>
</reference>
<dbReference type="AlphaFoldDB" id="A0A1M5DEB1"/>
<evidence type="ECO:0000313" key="5">
    <source>
        <dbReference type="EMBL" id="SHF65280.1"/>
    </source>
</evidence>
<dbReference type="PIRSF" id="PIRSF000443">
    <property type="entry name" value="Homoser_Ac_trans"/>
    <property type="match status" value="1"/>
</dbReference>
<dbReference type="GO" id="GO:0009092">
    <property type="term" value="P:homoserine metabolic process"/>
    <property type="evidence" value="ECO:0007669"/>
    <property type="project" value="TreeGrafter"/>
</dbReference>
<dbReference type="RefSeq" id="WP_073385577.1">
    <property type="nucleotide sequence ID" value="NZ_FQVU01000001.1"/>
</dbReference>
<dbReference type="GO" id="GO:0004414">
    <property type="term" value="F:homoserine O-acetyltransferase activity"/>
    <property type="evidence" value="ECO:0007669"/>
    <property type="project" value="UniProtKB-UniRule"/>
</dbReference>
<name>A0A1M5DEB1_9ACTN</name>
<proteinExistence type="inferred from homology"/>
<evidence type="ECO:0000256" key="2">
    <source>
        <dbReference type="HAMAP-Rule" id="MF_00296"/>
    </source>
</evidence>
<feature type="binding site" evidence="2">
    <location>
        <position position="231"/>
    </location>
    <ligand>
        <name>substrate</name>
    </ligand>
</feature>
<comment type="similarity">
    <text evidence="2">Belongs to the AB hydrolase superfamily. MetX family.</text>
</comment>
<keyword evidence="6" id="KW-1185">Reference proteome</keyword>
<dbReference type="STRING" id="1206085.SAMN05443575_0549"/>
<feature type="active site" evidence="2 3">
    <location>
        <position position="318"/>
    </location>
</feature>
<feature type="active site" description="Nucleophile" evidence="2 3">
    <location>
        <position position="161"/>
    </location>
</feature>
<keyword evidence="2" id="KW-0028">Amino-acid biosynthesis</keyword>
<evidence type="ECO:0000256" key="1">
    <source>
        <dbReference type="ARBA" id="ARBA00022679"/>
    </source>
</evidence>
<keyword evidence="2" id="KW-0963">Cytoplasm</keyword>
<dbReference type="Gene3D" id="3.40.50.1820">
    <property type="entry name" value="alpha/beta hydrolase"/>
    <property type="match status" value="1"/>
</dbReference>
<evidence type="ECO:0000256" key="3">
    <source>
        <dbReference type="PIRSR" id="PIRSR000443-1"/>
    </source>
</evidence>
<dbReference type="GO" id="GO:0009086">
    <property type="term" value="P:methionine biosynthetic process"/>
    <property type="evidence" value="ECO:0007669"/>
    <property type="project" value="UniProtKB-UniRule"/>
</dbReference>
<comment type="caution">
    <text evidence="2">Lacks conserved residue(s) required for the propagation of feature annotation.</text>
</comment>
<comment type="catalytic activity">
    <reaction evidence="2">
        <text>L-homoserine + acetyl-CoA = O-acetyl-L-homoserine + CoA</text>
        <dbReference type="Rhea" id="RHEA:13701"/>
        <dbReference type="ChEBI" id="CHEBI:57287"/>
        <dbReference type="ChEBI" id="CHEBI:57288"/>
        <dbReference type="ChEBI" id="CHEBI:57476"/>
        <dbReference type="ChEBI" id="CHEBI:57716"/>
        <dbReference type="EC" id="2.3.1.31"/>
    </reaction>
</comment>
<protein>
    <recommendedName>
        <fullName evidence="2">Homoserine O-acetyltransferase</fullName>
        <shortName evidence="2">HAT</shortName>
        <ecNumber evidence="2">2.3.1.31</ecNumber>
    </recommendedName>
    <alternativeName>
        <fullName evidence="2">Homoserine transacetylase</fullName>
        <shortName evidence="2">HTA</shortName>
    </alternativeName>
</protein>
<sequence>MTAGRRDGGPAAPSSGRRFLELGPVDLELGGRLPGVRVAYETYGSPRPDAGGEIGNAVLVLHALTGDAHVLGDTGPDQPTPGWWDGVVGPGRALDTDEWFVVASNVLGGCRGTTGPASPAPDGRAWGSRFPPVTIRDQVAVEAALADRLGVRRYRAVLGGSMGGMRALEWVLGRPERVGAALVLAVGAAATGDQLGTQSTQLAAITGDPGWRGGDYHDTGTAPEHGLGLARRIAHLTYRGERELDVRFGNAVQADGRHTVTSYLEHHAAKLVGRFDAGSYVTLTEAMNGHDVGRGRGGVAAALGGVTVPTVVAGIDTDRLYPLRLQHEIADLLPGPDGVHVVTSDHGHDGFLVEAGQVGDLVRLTLQRAAERSPAPS</sequence>
<dbReference type="UniPathway" id="UPA00051">
    <property type="reaction ID" value="UER00074"/>
</dbReference>
<comment type="subunit">
    <text evidence="2">Homodimer.</text>
</comment>